<feature type="transmembrane region" description="Helical" evidence="1">
    <location>
        <begin position="34"/>
        <end position="60"/>
    </location>
</feature>
<dbReference type="Proteomes" id="UP001177023">
    <property type="component" value="Unassembled WGS sequence"/>
</dbReference>
<feature type="transmembrane region" description="Helical" evidence="1">
    <location>
        <begin position="322"/>
        <end position="350"/>
    </location>
</feature>
<reference evidence="2" key="1">
    <citation type="submission" date="2023-06" db="EMBL/GenBank/DDBJ databases">
        <authorList>
            <person name="Delattre M."/>
        </authorList>
    </citation>
    <scope>NUCLEOTIDE SEQUENCE</scope>
    <source>
        <strain evidence="2">AF72</strain>
    </source>
</reference>
<feature type="non-terminal residue" evidence="2">
    <location>
        <position position="474"/>
    </location>
</feature>
<gene>
    <name evidence="2" type="ORF">MSPICULIGERA_LOCUS6217</name>
</gene>
<proteinExistence type="predicted"/>
<accession>A0AA36CG26</accession>
<evidence type="ECO:0000313" key="2">
    <source>
        <dbReference type="EMBL" id="CAJ0567675.1"/>
    </source>
</evidence>
<keyword evidence="1" id="KW-0472">Membrane</keyword>
<protein>
    <recommendedName>
        <fullName evidence="4">G protein-coupled receptor</fullName>
    </recommendedName>
</protein>
<feature type="transmembrane region" description="Helical" evidence="1">
    <location>
        <begin position="253"/>
        <end position="275"/>
    </location>
</feature>
<dbReference type="InterPro" id="IPR019422">
    <property type="entry name" value="7TM_GPCR_serpentine_rcpt_Srh"/>
</dbReference>
<comment type="caution">
    <text evidence="2">The sequence shown here is derived from an EMBL/GenBank/DDBJ whole genome shotgun (WGS) entry which is preliminary data.</text>
</comment>
<evidence type="ECO:0000256" key="1">
    <source>
        <dbReference type="SAM" id="Phobius"/>
    </source>
</evidence>
<feature type="transmembrane region" description="Helical" evidence="1">
    <location>
        <begin position="371"/>
        <end position="389"/>
    </location>
</feature>
<dbReference type="AlphaFoldDB" id="A0AA36CG26"/>
<name>A0AA36CG26_9BILA</name>
<keyword evidence="1" id="KW-1133">Transmembrane helix</keyword>
<keyword evidence="1" id="KW-0812">Transmembrane</keyword>
<dbReference type="PANTHER" id="PTHR22941">
    <property type="entry name" value="SERPENTINE RECEPTOR"/>
    <property type="match status" value="1"/>
</dbReference>
<evidence type="ECO:0000313" key="3">
    <source>
        <dbReference type="Proteomes" id="UP001177023"/>
    </source>
</evidence>
<dbReference type="InterPro" id="IPR053220">
    <property type="entry name" value="Nematode_rcpt-like_serp_H"/>
</dbReference>
<feature type="transmembrane region" description="Helical" evidence="1">
    <location>
        <begin position="81"/>
        <end position="108"/>
    </location>
</feature>
<evidence type="ECO:0008006" key="4">
    <source>
        <dbReference type="Google" id="ProtNLM"/>
    </source>
</evidence>
<feature type="transmembrane region" description="Helical" evidence="1">
    <location>
        <begin position="120"/>
        <end position="139"/>
    </location>
</feature>
<keyword evidence="3" id="KW-1185">Reference proteome</keyword>
<organism evidence="2 3">
    <name type="scientific">Mesorhabditis spiculigera</name>
    <dbReference type="NCBI Taxonomy" id="96644"/>
    <lineage>
        <taxon>Eukaryota</taxon>
        <taxon>Metazoa</taxon>
        <taxon>Ecdysozoa</taxon>
        <taxon>Nematoda</taxon>
        <taxon>Chromadorea</taxon>
        <taxon>Rhabditida</taxon>
        <taxon>Rhabditina</taxon>
        <taxon>Rhabditomorpha</taxon>
        <taxon>Rhabditoidea</taxon>
        <taxon>Rhabditidae</taxon>
        <taxon>Mesorhabditinae</taxon>
        <taxon>Mesorhabditis</taxon>
    </lineage>
</organism>
<feature type="transmembrane region" description="Helical" evidence="1">
    <location>
        <begin position="212"/>
        <end position="232"/>
    </location>
</feature>
<sequence>MQRILESHPNHHFLLEVPELWVLDSTVEYPFSPVAAFFLVTTFMCTNFLTGGVCLIAHSFHLLNSRCGHMSAATRKMQKQLIINMLLQLCIPFISLTFPWWIGGIIIGFDIEVPQAVPKLFFIINGCHAIISSLEIIYLTKPYREFILGLFWPKKTHPDTSVSIVSLRSSGNHVCAILFELFLHLVVPEWFIPPLCYRFHGLLGGLGPNALMIIGSALLMMVAIGVACCFVYRHRQLLHAGHWARFPPWLWTLLLACLYLVLTGAFTAMNSMAVFTQDTDGPAMQGILKRYKNWQFLSSVPDIWLSDAKADSFDSSGVSAPIAFFSLLCICMITYSFVAWFLIGHSLYLLNSHLGHMSDATRRMHKILLKNMFLQLFIPFLTMSIPWTTNECAKNTIHPLWGWIPDRDDAHYPSDCQNRIRGFAKLGKANKLIAEANVIATDIKKYAFGFRDFLRVCSWSASTPAGPNISANQN</sequence>
<feature type="transmembrane region" description="Helical" evidence="1">
    <location>
        <begin position="174"/>
        <end position="192"/>
    </location>
</feature>
<dbReference type="Pfam" id="PF10318">
    <property type="entry name" value="7TM_GPCR_Srh"/>
    <property type="match status" value="2"/>
</dbReference>
<dbReference type="EMBL" id="CATQJA010001533">
    <property type="protein sequence ID" value="CAJ0567675.1"/>
    <property type="molecule type" value="Genomic_DNA"/>
</dbReference>